<reference evidence="14 15" key="1">
    <citation type="submission" date="2015-07" db="EMBL/GenBank/DDBJ databases">
        <authorList>
            <person name="Ju K.-S."/>
            <person name="Doroghazi J.R."/>
            <person name="Metcalf W.W."/>
        </authorList>
    </citation>
    <scope>NUCLEOTIDE SEQUENCE [LARGE SCALE GENOMIC DNA]</scope>
    <source>
        <strain evidence="14 15">NRRL B-3589</strain>
    </source>
</reference>
<gene>
    <name evidence="14" type="ORF">ADK38_24685</name>
</gene>
<evidence type="ECO:0000256" key="11">
    <source>
        <dbReference type="SAM" id="Phobius"/>
    </source>
</evidence>
<feature type="transmembrane region" description="Helical" evidence="11">
    <location>
        <begin position="20"/>
        <end position="39"/>
    </location>
</feature>
<evidence type="ECO:0000256" key="7">
    <source>
        <dbReference type="ARBA" id="ARBA00022840"/>
    </source>
</evidence>
<evidence type="ECO:0000313" key="14">
    <source>
        <dbReference type="EMBL" id="KOG87570.1"/>
    </source>
</evidence>
<dbReference type="Gene3D" id="1.20.5.1930">
    <property type="match status" value="1"/>
</dbReference>
<dbReference type="InterPro" id="IPR050482">
    <property type="entry name" value="Sensor_HK_TwoCompSys"/>
</dbReference>
<comment type="catalytic activity">
    <reaction evidence="1">
        <text>ATP + protein L-histidine = ADP + protein N-phospho-L-histidine.</text>
        <dbReference type="EC" id="2.7.13.3"/>
    </reaction>
</comment>
<dbReference type="Proteomes" id="UP000037020">
    <property type="component" value="Unassembled WGS sequence"/>
</dbReference>
<keyword evidence="3" id="KW-0597">Phosphoprotein</keyword>
<dbReference type="InterPro" id="IPR011712">
    <property type="entry name" value="Sig_transdc_His_kin_sub3_dim/P"/>
</dbReference>
<keyword evidence="6 14" id="KW-0418">Kinase</keyword>
<dbReference type="InterPro" id="IPR036890">
    <property type="entry name" value="HATPase_C_sf"/>
</dbReference>
<keyword evidence="4" id="KW-0808">Transferase</keyword>
<comment type="caution">
    <text evidence="14">The sequence shown here is derived from an EMBL/GenBank/DDBJ whole genome shotgun (WGS) entry which is preliminary data.</text>
</comment>
<evidence type="ECO:0000256" key="3">
    <source>
        <dbReference type="ARBA" id="ARBA00022553"/>
    </source>
</evidence>
<evidence type="ECO:0000256" key="5">
    <source>
        <dbReference type="ARBA" id="ARBA00022741"/>
    </source>
</evidence>
<evidence type="ECO:0000256" key="8">
    <source>
        <dbReference type="ARBA" id="ARBA00023012"/>
    </source>
</evidence>
<evidence type="ECO:0000259" key="13">
    <source>
        <dbReference type="Pfam" id="PF07730"/>
    </source>
</evidence>
<dbReference type="Pfam" id="PF02518">
    <property type="entry name" value="HATPase_c"/>
    <property type="match status" value="1"/>
</dbReference>
<dbReference type="EC" id="2.7.13.3" evidence="2"/>
<keyword evidence="5" id="KW-0547">Nucleotide-binding</keyword>
<evidence type="ECO:0000256" key="9">
    <source>
        <dbReference type="SAM" id="Coils"/>
    </source>
</evidence>
<feature type="non-terminal residue" evidence="14">
    <location>
        <position position="1"/>
    </location>
</feature>
<organism evidence="14 15">
    <name type="scientific">Streptomyces varsoviensis</name>
    <dbReference type="NCBI Taxonomy" id="67373"/>
    <lineage>
        <taxon>Bacteria</taxon>
        <taxon>Bacillati</taxon>
        <taxon>Actinomycetota</taxon>
        <taxon>Actinomycetes</taxon>
        <taxon>Kitasatosporales</taxon>
        <taxon>Streptomycetaceae</taxon>
        <taxon>Streptomyces</taxon>
    </lineage>
</organism>
<keyword evidence="11" id="KW-0812">Transmembrane</keyword>
<feature type="domain" description="Signal transduction histidine kinase subgroup 3 dimerisation and phosphoacceptor" evidence="13">
    <location>
        <begin position="69"/>
        <end position="133"/>
    </location>
</feature>
<dbReference type="Gene3D" id="3.30.565.10">
    <property type="entry name" value="Histidine kinase-like ATPase, C-terminal domain"/>
    <property type="match status" value="1"/>
</dbReference>
<accession>A0ABR5J2D0</accession>
<name>A0ABR5J2D0_9ACTN</name>
<feature type="region of interest" description="Disordered" evidence="10">
    <location>
        <begin position="218"/>
        <end position="240"/>
    </location>
</feature>
<dbReference type="GO" id="GO:0016301">
    <property type="term" value="F:kinase activity"/>
    <property type="evidence" value="ECO:0007669"/>
    <property type="project" value="UniProtKB-KW"/>
</dbReference>
<evidence type="ECO:0000313" key="15">
    <source>
        <dbReference type="Proteomes" id="UP000037020"/>
    </source>
</evidence>
<feature type="coiled-coil region" evidence="9">
    <location>
        <begin position="44"/>
        <end position="71"/>
    </location>
</feature>
<evidence type="ECO:0000256" key="4">
    <source>
        <dbReference type="ARBA" id="ARBA00022679"/>
    </source>
</evidence>
<keyword evidence="8" id="KW-0902">Two-component regulatory system</keyword>
<proteinExistence type="predicted"/>
<evidence type="ECO:0000256" key="10">
    <source>
        <dbReference type="SAM" id="MobiDB-lite"/>
    </source>
</evidence>
<keyword evidence="7" id="KW-0067">ATP-binding</keyword>
<keyword evidence="9" id="KW-0175">Coiled coil</keyword>
<dbReference type="PANTHER" id="PTHR24421:SF10">
    <property type="entry name" value="NITRATE_NITRITE SENSOR PROTEIN NARQ"/>
    <property type="match status" value="1"/>
</dbReference>
<feature type="domain" description="Histidine kinase/HSP90-like ATPase" evidence="12">
    <location>
        <begin position="178"/>
        <end position="277"/>
    </location>
</feature>
<evidence type="ECO:0000259" key="12">
    <source>
        <dbReference type="Pfam" id="PF02518"/>
    </source>
</evidence>
<dbReference type="Pfam" id="PF07730">
    <property type="entry name" value="HisKA_3"/>
    <property type="match status" value="1"/>
</dbReference>
<keyword evidence="11" id="KW-1133">Transmembrane helix</keyword>
<evidence type="ECO:0000256" key="1">
    <source>
        <dbReference type="ARBA" id="ARBA00000085"/>
    </source>
</evidence>
<keyword evidence="11" id="KW-0472">Membrane</keyword>
<dbReference type="PANTHER" id="PTHR24421">
    <property type="entry name" value="NITRATE/NITRITE SENSOR PROTEIN NARX-RELATED"/>
    <property type="match status" value="1"/>
</dbReference>
<evidence type="ECO:0000256" key="2">
    <source>
        <dbReference type="ARBA" id="ARBA00012438"/>
    </source>
</evidence>
<sequence length="287" mass="29552">LSLPLVTVGTALHTNTAREYLFAAFVFAAAYALGALTRVRQAYTAAVEQRAEAAERARRAAAERAAERERARIAREMHDVLAHAVSVMVVQAEAGPVAVRSDPDRAEAAFDAIAGAGRDAMAQLRRMLGVLKDEPGTGRAPQPSLSDLPGLVEQVRRTGLEVAVETAGEAADPPADVQVTAYRVVQEALTNVLKHADAATATVRLDWSADRLTIPVTDGGGGGSVGPRLSGAAPGGTGRTGQGLIGIRERAAAHGGEATAGPGPGGRGFVVAVRLPLVISSPVEVRG</sequence>
<dbReference type="EMBL" id="LGUT01002157">
    <property type="protein sequence ID" value="KOG87570.1"/>
    <property type="molecule type" value="Genomic_DNA"/>
</dbReference>
<protein>
    <recommendedName>
        <fullName evidence="2">histidine kinase</fullName>
        <ecNumber evidence="2">2.7.13.3</ecNumber>
    </recommendedName>
</protein>
<evidence type="ECO:0000256" key="6">
    <source>
        <dbReference type="ARBA" id="ARBA00022777"/>
    </source>
</evidence>
<dbReference type="InterPro" id="IPR003594">
    <property type="entry name" value="HATPase_dom"/>
</dbReference>
<keyword evidence="15" id="KW-1185">Reference proteome</keyword>
<dbReference type="SUPFAM" id="SSF55874">
    <property type="entry name" value="ATPase domain of HSP90 chaperone/DNA topoisomerase II/histidine kinase"/>
    <property type="match status" value="1"/>
</dbReference>
<dbReference type="CDD" id="cd16917">
    <property type="entry name" value="HATPase_UhpB-NarQ-NarX-like"/>
    <property type="match status" value="1"/>
</dbReference>